<dbReference type="Proteomes" id="UP000448038">
    <property type="component" value="Unassembled WGS sequence"/>
</dbReference>
<evidence type="ECO:0000313" key="2">
    <source>
        <dbReference type="Proteomes" id="UP000448038"/>
    </source>
</evidence>
<gene>
    <name evidence="1" type="ORF">GNP88_06210</name>
</gene>
<proteinExistence type="predicted"/>
<dbReference type="AlphaFoldDB" id="A0A844P062"/>
<comment type="caution">
    <text evidence="1">The sequence shown here is derived from an EMBL/GenBank/DDBJ whole genome shotgun (WGS) entry which is preliminary data.</text>
</comment>
<accession>A0A844P062</accession>
<protein>
    <submittedName>
        <fullName evidence="1">Uncharacterized protein</fullName>
    </submittedName>
</protein>
<dbReference type="EMBL" id="WOBN01000010">
    <property type="protein sequence ID" value="MUK48771.1"/>
    <property type="molecule type" value="Genomic_DNA"/>
</dbReference>
<reference evidence="1 2" key="1">
    <citation type="submission" date="2019-11" db="EMBL/GenBank/DDBJ databases">
        <title>Using colonization assays and comparative genomics to discover symbiosis behaviors and factors in Vibrio fischeri.</title>
        <authorList>
            <person name="Bongrand C."/>
            <person name="Moriano-Gutierrez S."/>
            <person name="Arevalo P."/>
            <person name="Mcfall-Ngai M."/>
            <person name="Visick K."/>
            <person name="Polz M.F."/>
            <person name="Ruby E.G."/>
        </authorList>
    </citation>
    <scope>NUCLEOTIDE SEQUENCE [LARGE SCALE GENOMIC DNA]</scope>
    <source>
        <strain evidence="2">emors.4.1</strain>
    </source>
</reference>
<dbReference type="RefSeq" id="WP_155655512.1">
    <property type="nucleotide sequence ID" value="NZ_WOBN01000010.1"/>
</dbReference>
<name>A0A844P062_ALIFS</name>
<evidence type="ECO:0000313" key="1">
    <source>
        <dbReference type="EMBL" id="MUK48771.1"/>
    </source>
</evidence>
<sequence>MYQELKGEDDFSQFEFDFRFLFFFDADEIGVEQRIANINQELGFEDVIKFGQVESHANHEWGSFIFHGSELKGDLEDVLFELISENESTLLTNSGVFIDTNKLPNERQKEYICTPDRQAYKTKCKFKQKKSLLSIAGQLQFSGMSNAVFIANTDYLSYDVLISNKHCTSLNNLFV</sequence>
<organism evidence="1 2">
    <name type="scientific">Aliivibrio fischeri</name>
    <name type="common">Vibrio fischeri</name>
    <dbReference type="NCBI Taxonomy" id="668"/>
    <lineage>
        <taxon>Bacteria</taxon>
        <taxon>Pseudomonadati</taxon>
        <taxon>Pseudomonadota</taxon>
        <taxon>Gammaproteobacteria</taxon>
        <taxon>Vibrionales</taxon>
        <taxon>Vibrionaceae</taxon>
        <taxon>Aliivibrio</taxon>
    </lineage>
</organism>